<comment type="caution">
    <text evidence="2">The sequence shown here is derived from an EMBL/GenBank/DDBJ whole genome shotgun (WGS) entry which is preliminary data.</text>
</comment>
<name>A0A832LJC6_9BACT</name>
<dbReference type="EMBL" id="DSVI01000025">
    <property type="protein sequence ID" value="HGT49079.1"/>
    <property type="molecule type" value="Genomic_DNA"/>
</dbReference>
<gene>
    <name evidence="2" type="ORF">ENS56_13665</name>
</gene>
<dbReference type="PROSITE" id="PS51257">
    <property type="entry name" value="PROKAR_LIPOPROTEIN"/>
    <property type="match status" value="1"/>
</dbReference>
<evidence type="ECO:0000313" key="2">
    <source>
        <dbReference type="EMBL" id="HGT49079.1"/>
    </source>
</evidence>
<evidence type="ECO:0000256" key="1">
    <source>
        <dbReference type="SAM" id="SignalP"/>
    </source>
</evidence>
<accession>A0A832LJC6</accession>
<dbReference type="AlphaFoldDB" id="A0A832LJC6"/>
<sequence length="142" mass="15168">MFIRKFSSIFFVFAISLVFFSCSDEESVTNPSPNNSTAPLAKFSDIQVKVFNNCLGAQCHSSAGNQGGLTLEAGVAFNNLVGVQSVLFPQFKRVEAGNSSNSLIIKILKGDVNPRMPLNGSPLPAATIDSIAKWIDQGALNN</sequence>
<reference evidence="2" key="1">
    <citation type="journal article" date="2020" name="mSystems">
        <title>Genome- and Community-Level Interaction Insights into Carbon Utilization and Element Cycling Functions of Hydrothermarchaeota in Hydrothermal Sediment.</title>
        <authorList>
            <person name="Zhou Z."/>
            <person name="Liu Y."/>
            <person name="Xu W."/>
            <person name="Pan J."/>
            <person name="Luo Z.H."/>
            <person name="Li M."/>
        </authorList>
    </citation>
    <scope>NUCLEOTIDE SEQUENCE [LARGE SCALE GENOMIC DNA]</scope>
    <source>
        <strain evidence="2">SpSt-500</strain>
    </source>
</reference>
<evidence type="ECO:0008006" key="3">
    <source>
        <dbReference type="Google" id="ProtNLM"/>
    </source>
</evidence>
<keyword evidence="1" id="KW-0732">Signal</keyword>
<organism evidence="2">
    <name type="scientific">Ignavibacterium album</name>
    <dbReference type="NCBI Taxonomy" id="591197"/>
    <lineage>
        <taxon>Bacteria</taxon>
        <taxon>Pseudomonadati</taxon>
        <taxon>Ignavibacteriota</taxon>
        <taxon>Ignavibacteria</taxon>
        <taxon>Ignavibacteriales</taxon>
        <taxon>Ignavibacteriaceae</taxon>
        <taxon>Ignavibacterium</taxon>
    </lineage>
</organism>
<feature type="signal peptide" evidence="1">
    <location>
        <begin position="1"/>
        <end position="23"/>
    </location>
</feature>
<feature type="chain" id="PRO_5032677516" description="Cytochrome C Planctomycete-type domain-containing protein" evidence="1">
    <location>
        <begin position="24"/>
        <end position="142"/>
    </location>
</feature>
<proteinExistence type="predicted"/>
<protein>
    <recommendedName>
        <fullName evidence="3">Cytochrome C Planctomycete-type domain-containing protein</fullName>
    </recommendedName>
</protein>